<dbReference type="InterPro" id="IPR043128">
    <property type="entry name" value="Rev_trsase/Diguanyl_cyclase"/>
</dbReference>
<feature type="domain" description="Reverse transcriptase/retrotransposon-derived protein RNase H-like" evidence="2">
    <location>
        <begin position="205"/>
        <end position="304"/>
    </location>
</feature>
<dbReference type="SUPFAM" id="SSF56672">
    <property type="entry name" value="DNA/RNA polymerases"/>
    <property type="match status" value="1"/>
</dbReference>
<evidence type="ECO:0000313" key="3">
    <source>
        <dbReference type="EMBL" id="OWZ13865.1"/>
    </source>
</evidence>
<gene>
    <name evidence="3" type="ORF">PHMEG_00012742</name>
</gene>
<name>A0A225W8G9_9STRA</name>
<dbReference type="Gene3D" id="3.10.10.10">
    <property type="entry name" value="HIV Type 1 Reverse Transcriptase, subunit A, domain 1"/>
    <property type="match status" value="1"/>
</dbReference>
<feature type="domain" description="Reverse transcriptase" evidence="1">
    <location>
        <begin position="50"/>
        <end position="132"/>
    </location>
</feature>
<sequence>MACGPHNRHTELLLSVSKKAVGWRIVHDYRVMNNHTFWMRDADIKYTPFQRAHGSYEYLVIPMGLSNAPATFNDWIRRLLNDLTDFCLSYFDDIYIFTRGNDSQSHLDALDTVLIRLEENNFYVKRSKCKYRVLEIILDEMRYELKPIVLRDWPLSKTKNKLQSFLGTATYVQRFCAGFANDAGPIFDMLKKDNLKNNKNIECSEHQKQHFESLKQRISATPILAVVDFSKPFYMRMDASEYAIGGVLFQLEEHDGKLCERPHFKGVNTKRAEKNYSIREKELLAILYGRRVWRVYLLDKPFIVETDHKSLEIVFTQKIIFATNCEMDCVRLEVITAKMVSSRVKNGLSPVVTEASERNMKHKKSRFSFDGGKRFYTGPNDEVPRFVLPDIKELINAILFEFHDVEC</sequence>
<protein>
    <submittedName>
        <fullName evidence="3">Retrovirus Polyprotein</fullName>
    </submittedName>
</protein>
<dbReference type="InterPro" id="IPR041577">
    <property type="entry name" value="RT_RNaseH_2"/>
</dbReference>
<reference evidence="4" key="1">
    <citation type="submission" date="2017-03" db="EMBL/GenBank/DDBJ databases">
        <title>Phytopthora megakarya and P. palmivora, two closely related causual agents of cacao black pod achieved similar genome size and gene model numbers by different mechanisms.</title>
        <authorList>
            <person name="Ali S."/>
            <person name="Shao J."/>
            <person name="Larry D.J."/>
            <person name="Kronmiller B."/>
            <person name="Shen D."/>
            <person name="Strem M.D."/>
            <person name="Melnick R.L."/>
            <person name="Guiltinan M.J."/>
            <person name="Tyler B.M."/>
            <person name="Meinhardt L.W."/>
            <person name="Bailey B.A."/>
        </authorList>
    </citation>
    <scope>NUCLEOTIDE SEQUENCE [LARGE SCALE GENOMIC DNA]</scope>
    <source>
        <strain evidence="4">zdho120</strain>
    </source>
</reference>
<dbReference type="InterPro" id="IPR051320">
    <property type="entry name" value="Viral_Replic_Matur_Polypro"/>
</dbReference>
<dbReference type="AlphaFoldDB" id="A0A225W8G9"/>
<dbReference type="InterPro" id="IPR000477">
    <property type="entry name" value="RT_dom"/>
</dbReference>
<accession>A0A225W8G9</accession>
<organism evidence="3 4">
    <name type="scientific">Phytophthora megakarya</name>
    <dbReference type="NCBI Taxonomy" id="4795"/>
    <lineage>
        <taxon>Eukaryota</taxon>
        <taxon>Sar</taxon>
        <taxon>Stramenopiles</taxon>
        <taxon>Oomycota</taxon>
        <taxon>Peronosporomycetes</taxon>
        <taxon>Peronosporales</taxon>
        <taxon>Peronosporaceae</taxon>
        <taxon>Phytophthora</taxon>
    </lineage>
</organism>
<evidence type="ECO:0000313" key="4">
    <source>
        <dbReference type="Proteomes" id="UP000198211"/>
    </source>
</evidence>
<dbReference type="Pfam" id="PF00078">
    <property type="entry name" value="RVT_1"/>
    <property type="match status" value="1"/>
</dbReference>
<dbReference type="Proteomes" id="UP000198211">
    <property type="component" value="Unassembled WGS sequence"/>
</dbReference>
<dbReference type="PANTHER" id="PTHR33064">
    <property type="entry name" value="POL PROTEIN"/>
    <property type="match status" value="1"/>
</dbReference>
<dbReference type="Gene3D" id="3.30.70.270">
    <property type="match status" value="2"/>
</dbReference>
<dbReference type="PANTHER" id="PTHR33064:SF37">
    <property type="entry name" value="RIBONUCLEASE H"/>
    <property type="match status" value="1"/>
</dbReference>
<dbReference type="Pfam" id="PF17919">
    <property type="entry name" value="RT_RNaseH_2"/>
    <property type="match status" value="1"/>
</dbReference>
<evidence type="ECO:0000259" key="1">
    <source>
        <dbReference type="Pfam" id="PF00078"/>
    </source>
</evidence>
<dbReference type="OrthoDB" id="1103988at2759"/>
<dbReference type="InterPro" id="IPR043502">
    <property type="entry name" value="DNA/RNA_pol_sf"/>
</dbReference>
<comment type="caution">
    <text evidence="3">The sequence shown here is derived from an EMBL/GenBank/DDBJ whole genome shotgun (WGS) entry which is preliminary data.</text>
</comment>
<evidence type="ECO:0000259" key="2">
    <source>
        <dbReference type="Pfam" id="PF17919"/>
    </source>
</evidence>
<dbReference type="STRING" id="4795.A0A225W8G9"/>
<proteinExistence type="predicted"/>
<keyword evidence="4" id="KW-1185">Reference proteome</keyword>
<dbReference type="EMBL" id="NBNE01001477">
    <property type="protein sequence ID" value="OWZ13865.1"/>
    <property type="molecule type" value="Genomic_DNA"/>
</dbReference>